<keyword evidence="7" id="KW-1185">Reference proteome</keyword>
<comment type="caution">
    <text evidence="6">The sequence shown here is derived from an EMBL/GenBank/DDBJ whole genome shotgun (WGS) entry which is preliminary data.</text>
</comment>
<evidence type="ECO:0000256" key="5">
    <source>
        <dbReference type="SAM" id="Phobius"/>
    </source>
</evidence>
<organism evidence="6 7">
    <name type="scientific">Paenibacillus cookii</name>
    <dbReference type="NCBI Taxonomy" id="157839"/>
    <lineage>
        <taxon>Bacteria</taxon>
        <taxon>Bacillati</taxon>
        <taxon>Bacillota</taxon>
        <taxon>Bacilli</taxon>
        <taxon>Bacillales</taxon>
        <taxon>Paenibacillaceae</taxon>
        <taxon>Paenibacillus</taxon>
    </lineage>
</organism>
<evidence type="ECO:0000313" key="6">
    <source>
        <dbReference type="EMBL" id="GIO66155.1"/>
    </source>
</evidence>
<evidence type="ECO:0000313" key="7">
    <source>
        <dbReference type="Proteomes" id="UP000680638"/>
    </source>
</evidence>
<feature type="transmembrane region" description="Helical" evidence="5">
    <location>
        <begin position="40"/>
        <end position="62"/>
    </location>
</feature>
<evidence type="ECO:0000256" key="1">
    <source>
        <dbReference type="ARBA" id="ARBA00004141"/>
    </source>
</evidence>
<protein>
    <recommendedName>
        <fullName evidence="8">DUF4870 domain-containing protein</fullName>
    </recommendedName>
</protein>
<keyword evidence="2 5" id="KW-0812">Transmembrane</keyword>
<keyword evidence="4 5" id="KW-0472">Membrane</keyword>
<sequence>MRQLLSALSYFSIFFAPFLLPLIIWIACREDSYVAMHSKRALISHILPFVAALPLLFLTFGAEHLGSVLGYIILFIIIYFGTFIYNIVKGIQVLREYA</sequence>
<accession>A0ABQ4LS97</accession>
<feature type="transmembrane region" description="Helical" evidence="5">
    <location>
        <begin position="68"/>
        <end position="88"/>
    </location>
</feature>
<evidence type="ECO:0000256" key="2">
    <source>
        <dbReference type="ARBA" id="ARBA00022692"/>
    </source>
</evidence>
<evidence type="ECO:0000256" key="3">
    <source>
        <dbReference type="ARBA" id="ARBA00022989"/>
    </source>
</evidence>
<dbReference type="Proteomes" id="UP000680638">
    <property type="component" value="Unassembled WGS sequence"/>
</dbReference>
<feature type="transmembrane region" description="Helical" evidence="5">
    <location>
        <begin position="6"/>
        <end position="28"/>
    </location>
</feature>
<dbReference type="EMBL" id="BORW01000003">
    <property type="protein sequence ID" value="GIO66155.1"/>
    <property type="molecule type" value="Genomic_DNA"/>
</dbReference>
<dbReference type="PROSITE" id="PS51257">
    <property type="entry name" value="PROKAR_LIPOPROTEIN"/>
    <property type="match status" value="1"/>
</dbReference>
<reference evidence="6 7" key="1">
    <citation type="submission" date="2021-03" db="EMBL/GenBank/DDBJ databases">
        <title>Antimicrobial resistance genes in bacteria isolated from Japanese honey, and their potential for conferring macrolide and lincosamide resistance in the American foulbrood pathogen Paenibacillus larvae.</title>
        <authorList>
            <person name="Okamoto M."/>
            <person name="Kumagai M."/>
            <person name="Kanamori H."/>
            <person name="Takamatsu D."/>
        </authorList>
    </citation>
    <scope>NUCLEOTIDE SEQUENCE [LARGE SCALE GENOMIC DNA]</scope>
    <source>
        <strain evidence="6 7">J21TS3</strain>
    </source>
</reference>
<dbReference type="InterPro" id="IPR019109">
    <property type="entry name" value="MamF_MmsF"/>
</dbReference>
<gene>
    <name evidence="6" type="ORF">J21TS3_09760</name>
</gene>
<keyword evidence="3 5" id="KW-1133">Transmembrane helix</keyword>
<name>A0ABQ4LS97_9BACL</name>
<dbReference type="RefSeq" id="WP_036713566.1">
    <property type="nucleotide sequence ID" value="NZ_BORW01000003.1"/>
</dbReference>
<dbReference type="Pfam" id="PF09685">
    <property type="entry name" value="MamF_MmsF"/>
    <property type="match status" value="1"/>
</dbReference>
<evidence type="ECO:0008006" key="8">
    <source>
        <dbReference type="Google" id="ProtNLM"/>
    </source>
</evidence>
<comment type="subcellular location">
    <subcellularLocation>
        <location evidence="1">Membrane</location>
        <topology evidence="1">Multi-pass membrane protein</topology>
    </subcellularLocation>
</comment>
<evidence type="ECO:0000256" key="4">
    <source>
        <dbReference type="ARBA" id="ARBA00023136"/>
    </source>
</evidence>
<proteinExistence type="predicted"/>